<accession>A0A6I6JJS7</accession>
<dbReference type="Pfam" id="PF03466">
    <property type="entry name" value="LysR_substrate"/>
    <property type="match status" value="1"/>
</dbReference>
<dbReference type="InterPro" id="IPR005119">
    <property type="entry name" value="LysR_subst-bd"/>
</dbReference>
<dbReference type="SUPFAM" id="SSF46785">
    <property type="entry name" value="Winged helix' DNA-binding domain"/>
    <property type="match status" value="1"/>
</dbReference>
<dbReference type="InterPro" id="IPR036390">
    <property type="entry name" value="WH_DNA-bd_sf"/>
</dbReference>
<dbReference type="GO" id="GO:0003677">
    <property type="term" value="F:DNA binding"/>
    <property type="evidence" value="ECO:0007669"/>
    <property type="project" value="UniProtKB-KW"/>
</dbReference>
<evidence type="ECO:0000256" key="3">
    <source>
        <dbReference type="ARBA" id="ARBA00023125"/>
    </source>
</evidence>
<dbReference type="PRINTS" id="PR00039">
    <property type="entry name" value="HTHLYSR"/>
</dbReference>
<dbReference type="FunFam" id="1.10.10.10:FF:000001">
    <property type="entry name" value="LysR family transcriptional regulator"/>
    <property type="match status" value="1"/>
</dbReference>
<dbReference type="InterPro" id="IPR000847">
    <property type="entry name" value="LysR_HTH_N"/>
</dbReference>
<keyword evidence="7" id="KW-1185">Reference proteome</keyword>
<dbReference type="Proteomes" id="UP000428328">
    <property type="component" value="Chromosome"/>
</dbReference>
<dbReference type="Gene3D" id="1.10.10.10">
    <property type="entry name" value="Winged helix-like DNA-binding domain superfamily/Winged helix DNA-binding domain"/>
    <property type="match status" value="1"/>
</dbReference>
<evidence type="ECO:0000256" key="1">
    <source>
        <dbReference type="ARBA" id="ARBA00009437"/>
    </source>
</evidence>
<protein>
    <submittedName>
        <fullName evidence="6">LysR family transcriptional regulator</fullName>
    </submittedName>
</protein>
<comment type="similarity">
    <text evidence="1">Belongs to the LysR transcriptional regulatory family.</text>
</comment>
<dbReference type="InterPro" id="IPR036388">
    <property type="entry name" value="WH-like_DNA-bd_sf"/>
</dbReference>
<evidence type="ECO:0000259" key="5">
    <source>
        <dbReference type="PROSITE" id="PS50931"/>
    </source>
</evidence>
<dbReference type="InterPro" id="IPR050176">
    <property type="entry name" value="LTTR"/>
</dbReference>
<sequence>MFDETTMTQLAPDVLRTFVSAADTGSFTRAGDAVHRTQSAVSMQIKRLETELGKTLFVREGRGVTLTAEGEILYRFARRLLALHDEALAAIGTPGVKGVVRFGAPEDYASLHLPAILKRFASSHPLIEVEVYCDASPTLRERFARRELDVMLATGEPASDAHTHRLDLAWAVADRGEALEKRPLPLALFHAGCLYRRNALAALETAGIEYRIAYGSPSMAGVLAAVQAGLAVAPVTRNCRAPGCRRVTAKEGLPSIAPVAMELHKAETENEAADTFHSFIADMLSGEEWNA</sequence>
<dbReference type="GO" id="GO:0003700">
    <property type="term" value="F:DNA-binding transcription factor activity"/>
    <property type="evidence" value="ECO:0007669"/>
    <property type="project" value="InterPro"/>
</dbReference>
<feature type="domain" description="HTH lysR-type" evidence="5">
    <location>
        <begin position="12"/>
        <end position="67"/>
    </location>
</feature>
<dbReference type="PANTHER" id="PTHR30579">
    <property type="entry name" value="TRANSCRIPTIONAL REGULATOR"/>
    <property type="match status" value="1"/>
</dbReference>
<keyword evidence="3" id="KW-0238">DNA-binding</keyword>
<keyword evidence="4" id="KW-0804">Transcription</keyword>
<dbReference type="EMBL" id="CP046400">
    <property type="protein sequence ID" value="QGY40603.1"/>
    <property type="molecule type" value="Genomic_DNA"/>
</dbReference>
<reference evidence="6 7" key="1">
    <citation type="submission" date="2019-11" db="EMBL/GenBank/DDBJ databases">
        <authorList>
            <person name="Zheng R.K."/>
            <person name="Sun C.M."/>
        </authorList>
    </citation>
    <scope>NUCLEOTIDE SEQUENCE [LARGE SCALE GENOMIC DNA]</scope>
    <source>
        <strain evidence="6 7">SRB007</strain>
    </source>
</reference>
<dbReference type="Pfam" id="PF00126">
    <property type="entry name" value="HTH_1"/>
    <property type="match status" value="1"/>
</dbReference>
<dbReference type="SUPFAM" id="SSF53850">
    <property type="entry name" value="Periplasmic binding protein-like II"/>
    <property type="match status" value="1"/>
</dbReference>
<gene>
    <name evidence="6" type="ORF">GM415_10870</name>
</gene>
<name>A0A6I6JJS7_9BACT</name>
<dbReference type="PROSITE" id="PS50931">
    <property type="entry name" value="HTH_LYSR"/>
    <property type="match status" value="1"/>
</dbReference>
<dbReference type="Gene3D" id="3.40.190.10">
    <property type="entry name" value="Periplasmic binding protein-like II"/>
    <property type="match status" value="2"/>
</dbReference>
<proteinExistence type="inferred from homology"/>
<evidence type="ECO:0000256" key="4">
    <source>
        <dbReference type="ARBA" id="ARBA00023163"/>
    </source>
</evidence>
<organism evidence="6 7">
    <name type="scientific">Pseudodesulfovibrio cashew</name>
    <dbReference type="NCBI Taxonomy" id="2678688"/>
    <lineage>
        <taxon>Bacteria</taxon>
        <taxon>Pseudomonadati</taxon>
        <taxon>Thermodesulfobacteriota</taxon>
        <taxon>Desulfovibrionia</taxon>
        <taxon>Desulfovibrionales</taxon>
        <taxon>Desulfovibrionaceae</taxon>
    </lineage>
</organism>
<evidence type="ECO:0000256" key="2">
    <source>
        <dbReference type="ARBA" id="ARBA00023015"/>
    </source>
</evidence>
<keyword evidence="2" id="KW-0805">Transcription regulation</keyword>
<evidence type="ECO:0000313" key="7">
    <source>
        <dbReference type="Proteomes" id="UP000428328"/>
    </source>
</evidence>
<dbReference type="AlphaFoldDB" id="A0A6I6JJS7"/>
<dbReference type="KEGG" id="psel:GM415_10870"/>
<evidence type="ECO:0000313" key="6">
    <source>
        <dbReference type="EMBL" id="QGY40603.1"/>
    </source>
</evidence>
<dbReference type="PANTHER" id="PTHR30579:SF7">
    <property type="entry name" value="HTH-TYPE TRANSCRIPTIONAL REGULATOR LRHA-RELATED"/>
    <property type="match status" value="1"/>
</dbReference>